<feature type="transmembrane region" description="Helical" evidence="1">
    <location>
        <begin position="24"/>
        <end position="41"/>
    </location>
</feature>
<dbReference type="EMBL" id="CAUYUJ010017212">
    <property type="protein sequence ID" value="CAK0872857.1"/>
    <property type="molecule type" value="Genomic_DNA"/>
</dbReference>
<protein>
    <submittedName>
        <fullName evidence="2">Uncharacterized protein</fullName>
    </submittedName>
</protein>
<keyword evidence="1" id="KW-0472">Membrane</keyword>
<feature type="transmembrane region" description="Helical" evidence="1">
    <location>
        <begin position="121"/>
        <end position="146"/>
    </location>
</feature>
<sequence>MEGSQVQLPPQCARDDKLLAEWTFIRYLVVGAFMTYRFWSLSLRAEAEYRKGAVVEQGDLQTVFAGCHPFELHPNISTKLATAIWIPTKLFWAGCLFVQSEGVGLAVYFGVSALMDNCTIFLIHVSFFCKCVTSVAVYTMSLASFLPTAAFAKCFQHRCYEGKPWNPMRAERWYKSKLFFVAAIVLITLLFFILRLKVIETIRWDAIVNDLLNHLGAIKVPLAITVPPLIDLVQSFMLVIVARSQVHTSEAFLSRDSDMPSLTSNRIIAVRSVGPREEQQSDTRSTHSASL</sequence>
<evidence type="ECO:0000313" key="3">
    <source>
        <dbReference type="Proteomes" id="UP001189429"/>
    </source>
</evidence>
<accession>A0ABN9VI56</accession>
<keyword evidence="1" id="KW-0812">Transmembrane</keyword>
<dbReference type="Proteomes" id="UP001189429">
    <property type="component" value="Unassembled WGS sequence"/>
</dbReference>
<keyword evidence="3" id="KW-1185">Reference proteome</keyword>
<name>A0ABN9VI56_9DINO</name>
<evidence type="ECO:0000313" key="2">
    <source>
        <dbReference type="EMBL" id="CAK0872857.1"/>
    </source>
</evidence>
<evidence type="ECO:0000256" key="1">
    <source>
        <dbReference type="SAM" id="Phobius"/>
    </source>
</evidence>
<organism evidence="2 3">
    <name type="scientific">Prorocentrum cordatum</name>
    <dbReference type="NCBI Taxonomy" id="2364126"/>
    <lineage>
        <taxon>Eukaryota</taxon>
        <taxon>Sar</taxon>
        <taxon>Alveolata</taxon>
        <taxon>Dinophyceae</taxon>
        <taxon>Prorocentrales</taxon>
        <taxon>Prorocentraceae</taxon>
        <taxon>Prorocentrum</taxon>
    </lineage>
</organism>
<gene>
    <name evidence="2" type="ORF">PCOR1329_LOCUS58211</name>
</gene>
<reference evidence="2" key="1">
    <citation type="submission" date="2023-10" db="EMBL/GenBank/DDBJ databases">
        <authorList>
            <person name="Chen Y."/>
            <person name="Shah S."/>
            <person name="Dougan E. K."/>
            <person name="Thang M."/>
            <person name="Chan C."/>
        </authorList>
    </citation>
    <scope>NUCLEOTIDE SEQUENCE [LARGE SCALE GENOMIC DNA]</scope>
</reference>
<proteinExistence type="predicted"/>
<keyword evidence="1" id="KW-1133">Transmembrane helix</keyword>
<feature type="transmembrane region" description="Helical" evidence="1">
    <location>
        <begin position="178"/>
        <end position="198"/>
    </location>
</feature>
<comment type="caution">
    <text evidence="2">The sequence shown here is derived from an EMBL/GenBank/DDBJ whole genome shotgun (WGS) entry which is preliminary data.</text>
</comment>